<dbReference type="InterPro" id="IPR050256">
    <property type="entry name" value="Glycosyltransferase_2"/>
</dbReference>
<dbReference type="Pfam" id="PF00535">
    <property type="entry name" value="Glycos_transf_2"/>
    <property type="match status" value="2"/>
</dbReference>
<organism evidence="2 3">
    <name type="scientific">Mesorhizobium calcicola</name>
    <dbReference type="NCBI Taxonomy" id="1300310"/>
    <lineage>
        <taxon>Bacteria</taxon>
        <taxon>Pseudomonadati</taxon>
        <taxon>Pseudomonadota</taxon>
        <taxon>Alphaproteobacteria</taxon>
        <taxon>Hyphomicrobiales</taxon>
        <taxon>Phyllobacteriaceae</taxon>
        <taxon>Mesorhizobium</taxon>
    </lineage>
</organism>
<dbReference type="InterPro" id="IPR029044">
    <property type="entry name" value="Nucleotide-diphossugar_trans"/>
</dbReference>
<gene>
    <name evidence="2" type="ORF">ACFSQT_23365</name>
</gene>
<dbReference type="Gene3D" id="3.90.550.10">
    <property type="entry name" value="Spore Coat Polysaccharide Biosynthesis Protein SpsA, Chain A"/>
    <property type="match status" value="1"/>
</dbReference>
<dbReference type="EMBL" id="JBHUGY010000035">
    <property type="protein sequence ID" value="MFD2055895.1"/>
    <property type="molecule type" value="Genomic_DNA"/>
</dbReference>
<keyword evidence="3" id="KW-1185">Reference proteome</keyword>
<feature type="domain" description="Glycosyltransferase 2-like" evidence="1">
    <location>
        <begin position="3"/>
        <end position="50"/>
    </location>
</feature>
<evidence type="ECO:0000259" key="1">
    <source>
        <dbReference type="Pfam" id="PF00535"/>
    </source>
</evidence>
<comment type="caution">
    <text evidence="2">The sequence shown here is derived from an EMBL/GenBank/DDBJ whole genome shotgun (WGS) entry which is preliminary data.</text>
</comment>
<dbReference type="SUPFAM" id="SSF53448">
    <property type="entry name" value="Nucleotide-diphospho-sugar transferases"/>
    <property type="match status" value="1"/>
</dbReference>
<feature type="domain" description="Glycosyltransferase 2-like" evidence="1">
    <location>
        <begin position="83"/>
        <end position="191"/>
    </location>
</feature>
<dbReference type="Proteomes" id="UP001597349">
    <property type="component" value="Unassembled WGS sequence"/>
</dbReference>
<protein>
    <submittedName>
        <fullName evidence="2">Glycosyltransferase family 2 protein</fullName>
    </submittedName>
</protein>
<dbReference type="PANTHER" id="PTHR48090">
    <property type="entry name" value="UNDECAPRENYL-PHOSPHATE 4-DEOXY-4-FORMAMIDO-L-ARABINOSE TRANSFERASE-RELATED"/>
    <property type="match status" value="1"/>
</dbReference>
<evidence type="ECO:0000313" key="3">
    <source>
        <dbReference type="Proteomes" id="UP001597349"/>
    </source>
</evidence>
<name>A0ABW4WH23_9HYPH</name>
<accession>A0ABW4WH23</accession>
<reference evidence="3" key="1">
    <citation type="journal article" date="2019" name="Int. J. Syst. Evol. Microbiol.">
        <title>The Global Catalogue of Microorganisms (GCM) 10K type strain sequencing project: providing services to taxonomists for standard genome sequencing and annotation.</title>
        <authorList>
            <consortium name="The Broad Institute Genomics Platform"/>
            <consortium name="The Broad Institute Genome Sequencing Center for Infectious Disease"/>
            <person name="Wu L."/>
            <person name="Ma J."/>
        </authorList>
    </citation>
    <scope>NUCLEOTIDE SEQUENCE [LARGE SCALE GENOMIC DNA]</scope>
    <source>
        <strain evidence="3">CGMCC 1.16226</strain>
    </source>
</reference>
<sequence>MLSVIVPVFNEAATLPHVLAMVSTALPSVAKEIIIVDDGSSDGTREWLRANFPTGTRCATSLTVGVDGALVFTQEPAIAPVTVRPFYHERNSGKGAALQTGLAEVNGDVIVIQDADLEYDPADWTVMYDLIVRRKVADVVYGSRFYGRPHRSLYFHHYLANRFISLVFNLLYNQTLTDIECCYKMFTREVMSGLRLTCNDFGCEIQLSAQIALAGRWRIYEMGISYFGRTYEEGKKIGWRDGVKAIWYLARFRLFS</sequence>
<proteinExistence type="predicted"/>
<dbReference type="InterPro" id="IPR001173">
    <property type="entry name" value="Glyco_trans_2-like"/>
</dbReference>
<evidence type="ECO:0000313" key="2">
    <source>
        <dbReference type="EMBL" id="MFD2055895.1"/>
    </source>
</evidence>
<dbReference type="CDD" id="cd04179">
    <property type="entry name" value="DPM_DPG-synthase_like"/>
    <property type="match status" value="1"/>
</dbReference>
<dbReference type="PANTHER" id="PTHR48090:SF7">
    <property type="entry name" value="RFBJ PROTEIN"/>
    <property type="match status" value="1"/>
</dbReference>
<dbReference type="RefSeq" id="WP_379022572.1">
    <property type="nucleotide sequence ID" value="NZ_JBHUGY010000035.1"/>
</dbReference>